<organism evidence="4 5">
    <name type="scientific">Paratrimastix pyriformis</name>
    <dbReference type="NCBI Taxonomy" id="342808"/>
    <lineage>
        <taxon>Eukaryota</taxon>
        <taxon>Metamonada</taxon>
        <taxon>Preaxostyla</taxon>
        <taxon>Paratrimastigidae</taxon>
        <taxon>Paratrimastix</taxon>
    </lineage>
</organism>
<feature type="domain" description="DNA2/NAM7 helicase-like C-terminal" evidence="3">
    <location>
        <begin position="175"/>
        <end position="398"/>
    </location>
</feature>
<feature type="domain" description="DNA2/NAM7 helicase helicase" evidence="2">
    <location>
        <begin position="98"/>
        <end position="165"/>
    </location>
</feature>
<name>A0ABQ8UDZ3_9EUKA</name>
<dbReference type="SUPFAM" id="SSF52540">
    <property type="entry name" value="P-loop containing nucleoside triphosphate hydrolases"/>
    <property type="match status" value="1"/>
</dbReference>
<dbReference type="PANTHER" id="PTHR10887:SF495">
    <property type="entry name" value="HELICASE SENATAXIN ISOFORM X1-RELATED"/>
    <property type="match status" value="1"/>
</dbReference>
<proteinExistence type="predicted"/>
<accession>A0ABQ8UDZ3</accession>
<feature type="region of interest" description="Disordered" evidence="1">
    <location>
        <begin position="433"/>
        <end position="456"/>
    </location>
</feature>
<dbReference type="InterPro" id="IPR041679">
    <property type="entry name" value="DNA2/NAM7-like_C"/>
</dbReference>
<reference evidence="4" key="1">
    <citation type="journal article" date="2022" name="bioRxiv">
        <title>Genomics of Preaxostyla Flagellates Illuminates Evolutionary Transitions and the Path Towards Mitochondrial Loss.</title>
        <authorList>
            <person name="Novak L.V.F."/>
            <person name="Treitli S.C."/>
            <person name="Pyrih J."/>
            <person name="Halakuc P."/>
            <person name="Pipaliya S.V."/>
            <person name="Vacek V."/>
            <person name="Brzon O."/>
            <person name="Soukal P."/>
            <person name="Eme L."/>
            <person name="Dacks J.B."/>
            <person name="Karnkowska A."/>
            <person name="Elias M."/>
            <person name="Hampl V."/>
        </authorList>
    </citation>
    <scope>NUCLEOTIDE SEQUENCE</scope>
    <source>
        <strain evidence="4">RCP-MX</strain>
    </source>
</reference>
<dbReference type="InterPro" id="IPR027417">
    <property type="entry name" value="P-loop_NTPase"/>
</dbReference>
<dbReference type="EMBL" id="JAPMOS010000122">
    <property type="protein sequence ID" value="KAJ4455055.1"/>
    <property type="molecule type" value="Genomic_DNA"/>
</dbReference>
<dbReference type="PANTHER" id="PTHR10887">
    <property type="entry name" value="DNA2/NAM7 HELICASE FAMILY"/>
    <property type="match status" value="1"/>
</dbReference>
<protein>
    <recommendedName>
        <fullName evidence="6">DNA2/NAM7 helicase-like C-terminal domain-containing protein</fullName>
    </recommendedName>
</protein>
<dbReference type="Pfam" id="PF13087">
    <property type="entry name" value="AAA_12"/>
    <property type="match status" value="1"/>
</dbReference>
<evidence type="ECO:0000259" key="3">
    <source>
        <dbReference type="Pfam" id="PF13087"/>
    </source>
</evidence>
<dbReference type="Pfam" id="PF13086">
    <property type="entry name" value="AAA_11"/>
    <property type="match status" value="1"/>
</dbReference>
<keyword evidence="5" id="KW-1185">Reference proteome</keyword>
<evidence type="ECO:0000313" key="5">
    <source>
        <dbReference type="Proteomes" id="UP001141327"/>
    </source>
</evidence>
<dbReference type="Proteomes" id="UP001141327">
    <property type="component" value="Unassembled WGS sequence"/>
</dbReference>
<dbReference type="InterPro" id="IPR041677">
    <property type="entry name" value="DNA2/NAM7_AAA_11"/>
</dbReference>
<gene>
    <name evidence="4" type="ORF">PAPYR_10072</name>
</gene>
<evidence type="ECO:0000313" key="4">
    <source>
        <dbReference type="EMBL" id="KAJ4455055.1"/>
    </source>
</evidence>
<dbReference type="Gene3D" id="3.40.50.300">
    <property type="entry name" value="P-loop containing nucleotide triphosphate hydrolases"/>
    <property type="match status" value="2"/>
</dbReference>
<evidence type="ECO:0008006" key="6">
    <source>
        <dbReference type="Google" id="ProtNLM"/>
    </source>
</evidence>
<dbReference type="InterPro" id="IPR045055">
    <property type="entry name" value="DNA2/NAM7-like"/>
</dbReference>
<evidence type="ECO:0000259" key="2">
    <source>
        <dbReference type="Pfam" id="PF13086"/>
    </source>
</evidence>
<evidence type="ECO:0000256" key="1">
    <source>
        <dbReference type="SAM" id="MobiDB-lite"/>
    </source>
</evidence>
<sequence length="478" mass="51878">MPCPSNCPFSGPGYPSCFEAVRVLSLTAPQSAEYRLFLELEDFLKEIMQYDCNRNQLDRWVPEVAARAAPHLPTIAKLRGCLAMSPPKVGADMYGLHRYLISKARLVFCTVCAAGRSLISQAGFTLALVDEAGQLTEAATSVIFSETLRKLLLAGDYQQLPAPVVAPKAQQGGLGRSLMERILSIPGNQDRTYTLTIQRRMDPAIVALPNQLFYENMLTTDVVVSQRDLPAWSRPENAAKGLPVLRPTQFIDVNTPELRVGNRFLILIPKLTWVIWHSSWVNQGQVDATLEILEVVLRTIPSGATRPSVAIITMYAAQTGSKEARQTLSSCPSSGATPTEISDSFGAPLGTKPPPVLFHFSSSNDYPPPHHPTIPPDAQRINVALTRARQLQFIVGSATTIGASQDFKLLGALLAHHQALDAVMTVDDVVHPRVTRQPPTEPTSSPAPTTGRDLPASTITLPDLIVDGLQDPAEGLCS</sequence>
<comment type="caution">
    <text evidence="4">The sequence shown here is derived from an EMBL/GenBank/DDBJ whole genome shotgun (WGS) entry which is preliminary data.</text>
</comment>